<dbReference type="Pfam" id="PF01381">
    <property type="entry name" value="HTH_3"/>
    <property type="match status" value="1"/>
</dbReference>
<dbReference type="CDD" id="cd00093">
    <property type="entry name" value="HTH_XRE"/>
    <property type="match status" value="1"/>
</dbReference>
<dbReference type="EMBL" id="AWVP01000046">
    <property type="protein sequence ID" value="ERK58578.1"/>
    <property type="molecule type" value="Genomic_DNA"/>
</dbReference>
<dbReference type="GO" id="GO:0003677">
    <property type="term" value="F:DNA binding"/>
    <property type="evidence" value="ECO:0007669"/>
    <property type="project" value="UniProtKB-KW"/>
</dbReference>
<dbReference type="PROSITE" id="PS50943">
    <property type="entry name" value="HTH_CROC1"/>
    <property type="match status" value="1"/>
</dbReference>
<evidence type="ECO:0000256" key="1">
    <source>
        <dbReference type="ARBA" id="ARBA00023125"/>
    </source>
</evidence>
<dbReference type="InterPro" id="IPR050807">
    <property type="entry name" value="TransReg_Diox_bact_type"/>
</dbReference>
<proteinExistence type="predicted"/>
<dbReference type="SMART" id="SM00530">
    <property type="entry name" value="HTH_XRE"/>
    <property type="match status" value="1"/>
</dbReference>
<dbReference type="GO" id="GO:0003700">
    <property type="term" value="F:DNA-binding transcription factor activity"/>
    <property type="evidence" value="ECO:0007669"/>
    <property type="project" value="TreeGrafter"/>
</dbReference>
<dbReference type="Proteomes" id="UP000016637">
    <property type="component" value="Unassembled WGS sequence"/>
</dbReference>
<reference evidence="3 4" key="1">
    <citation type="submission" date="2013-08" db="EMBL/GenBank/DDBJ databases">
        <authorList>
            <person name="Weinstock G."/>
            <person name="Sodergren E."/>
            <person name="Wylie T."/>
            <person name="Fulton L."/>
            <person name="Fulton R."/>
            <person name="Fronick C."/>
            <person name="O'Laughlin M."/>
            <person name="Godfrey J."/>
            <person name="Miner T."/>
            <person name="Herter B."/>
            <person name="Appelbaum E."/>
            <person name="Cordes M."/>
            <person name="Lek S."/>
            <person name="Wollam A."/>
            <person name="Pepin K.H."/>
            <person name="Palsikar V.B."/>
            <person name="Mitreva M."/>
            <person name="Wilson R.K."/>
        </authorList>
    </citation>
    <scope>NUCLEOTIDE SEQUENCE [LARGE SCALE GENOMIC DNA]</scope>
    <source>
        <strain evidence="3 4">ATCC 700627</strain>
    </source>
</reference>
<evidence type="ECO:0000259" key="2">
    <source>
        <dbReference type="PROSITE" id="PS50943"/>
    </source>
</evidence>
<dbReference type="CDD" id="cd02209">
    <property type="entry name" value="cupin_XRE_C"/>
    <property type="match status" value="1"/>
</dbReference>
<dbReference type="Gene3D" id="2.60.120.10">
    <property type="entry name" value="Jelly Rolls"/>
    <property type="match status" value="1"/>
</dbReference>
<dbReference type="PANTHER" id="PTHR46797">
    <property type="entry name" value="HTH-TYPE TRANSCRIPTIONAL REGULATOR"/>
    <property type="match status" value="1"/>
</dbReference>
<dbReference type="SUPFAM" id="SSF51182">
    <property type="entry name" value="RmlC-like cupins"/>
    <property type="match status" value="1"/>
</dbReference>
<keyword evidence="1 3" id="KW-0238">DNA-binding</keyword>
<dbReference type="SUPFAM" id="SSF47413">
    <property type="entry name" value="lambda repressor-like DNA-binding domains"/>
    <property type="match status" value="1"/>
</dbReference>
<dbReference type="PATRIC" id="fig|1321820.3.peg.745"/>
<dbReference type="Pfam" id="PF07883">
    <property type="entry name" value="Cupin_2"/>
    <property type="match status" value="1"/>
</dbReference>
<feature type="domain" description="HTH cro/C1-type" evidence="2">
    <location>
        <begin position="21"/>
        <end position="75"/>
    </location>
</feature>
<dbReference type="InterPro" id="IPR011051">
    <property type="entry name" value="RmlC_Cupin_sf"/>
</dbReference>
<dbReference type="InterPro" id="IPR013096">
    <property type="entry name" value="Cupin_2"/>
</dbReference>
<dbReference type="InterPro" id="IPR010982">
    <property type="entry name" value="Lambda_DNA-bd_dom_sf"/>
</dbReference>
<keyword evidence="4" id="KW-1185">Reference proteome</keyword>
<dbReference type="Gene3D" id="1.10.260.40">
    <property type="entry name" value="lambda repressor-like DNA-binding domains"/>
    <property type="match status" value="1"/>
</dbReference>
<dbReference type="AlphaFoldDB" id="U2RYG3"/>
<gene>
    <name evidence="3" type="ORF">HMPREF1983_00762</name>
</gene>
<dbReference type="GO" id="GO:0005829">
    <property type="term" value="C:cytosol"/>
    <property type="evidence" value="ECO:0007669"/>
    <property type="project" value="TreeGrafter"/>
</dbReference>
<dbReference type="PANTHER" id="PTHR46797:SF2">
    <property type="entry name" value="TRANSCRIPTIONAL REGULATOR"/>
    <property type="match status" value="1"/>
</dbReference>
<protein>
    <submittedName>
        <fullName evidence="3">DNA-binding helix-turn-helix protein</fullName>
    </submittedName>
</protein>
<organism evidence="3 4">
    <name type="scientific">Gemella bergeri ATCC 700627</name>
    <dbReference type="NCBI Taxonomy" id="1321820"/>
    <lineage>
        <taxon>Bacteria</taxon>
        <taxon>Bacillati</taxon>
        <taxon>Bacillota</taxon>
        <taxon>Bacilli</taxon>
        <taxon>Bacillales</taxon>
        <taxon>Gemellaceae</taxon>
        <taxon>Gemella</taxon>
    </lineage>
</organism>
<dbReference type="InterPro" id="IPR014710">
    <property type="entry name" value="RmlC-like_jellyroll"/>
</dbReference>
<dbReference type="HOGENOM" id="CLU_085376_1_4_9"/>
<evidence type="ECO:0000313" key="4">
    <source>
        <dbReference type="Proteomes" id="UP000016637"/>
    </source>
</evidence>
<dbReference type="eggNOG" id="COG1396">
    <property type="taxonomic scope" value="Bacteria"/>
</dbReference>
<evidence type="ECO:0000313" key="3">
    <source>
        <dbReference type="EMBL" id="ERK58578.1"/>
    </source>
</evidence>
<accession>U2RYG3</accession>
<comment type="caution">
    <text evidence="3">The sequence shown here is derived from an EMBL/GenBank/DDBJ whole genome shotgun (WGS) entry which is preliminary data.</text>
</comment>
<dbReference type="InterPro" id="IPR001387">
    <property type="entry name" value="Cro/C1-type_HTH"/>
</dbReference>
<sequence>MSFIIVNFMEGFNMYSIGERLKRLRIQKNLTQEELGERTDLTKGYISQVERDLASPSMETFFNILKVLGCAPKDFFDKESASQKVYYSLDDQTSYAETDEGYELKWLVPESNEKEMESLILTLESNSSYKTFDPSESETLCYVLRGKCKLMLGDDEFIAKANESFYFLATSEHRLSNPFDEKCEILIVATNSYL</sequence>
<name>U2RYG3_9BACL</name>